<evidence type="ECO:0000313" key="2">
    <source>
        <dbReference type="EMBL" id="KAK0615259.1"/>
    </source>
</evidence>
<feature type="signal peptide" evidence="1">
    <location>
        <begin position="1"/>
        <end position="20"/>
    </location>
</feature>
<name>A0AA40BVL6_9PEZI</name>
<keyword evidence="3" id="KW-1185">Reference proteome</keyword>
<evidence type="ECO:0000313" key="3">
    <source>
        <dbReference type="Proteomes" id="UP001174934"/>
    </source>
</evidence>
<sequence>MKFLATALVLLGAANQLATAQDTGSPDDLSFSLPESTDAVSYLSELYSNQGGIPTGVTGAVVTSLASALYSVQKSFATHSLVTSDASAILSAAAKATDASAVLSSIEENGYGYAEVTAQPWYKDNVPEDVKSDVAQFNSAWDSAFDSVVKATSTKNAAAAAPACTGLVMAAAAGAAVGVMANL</sequence>
<dbReference type="EMBL" id="JAULSR010000007">
    <property type="protein sequence ID" value="KAK0615259.1"/>
    <property type="molecule type" value="Genomic_DNA"/>
</dbReference>
<feature type="chain" id="PRO_5041417175" evidence="1">
    <location>
        <begin position="21"/>
        <end position="183"/>
    </location>
</feature>
<accession>A0AA40BVL6</accession>
<comment type="caution">
    <text evidence="2">The sequence shown here is derived from an EMBL/GenBank/DDBJ whole genome shotgun (WGS) entry which is preliminary data.</text>
</comment>
<evidence type="ECO:0000256" key="1">
    <source>
        <dbReference type="SAM" id="SignalP"/>
    </source>
</evidence>
<dbReference type="Proteomes" id="UP001174934">
    <property type="component" value="Unassembled WGS sequence"/>
</dbReference>
<protein>
    <submittedName>
        <fullName evidence="2">Uncharacterized protein</fullName>
    </submittedName>
</protein>
<keyword evidence="1" id="KW-0732">Signal</keyword>
<dbReference type="AlphaFoldDB" id="A0AA40BVL6"/>
<organism evidence="2 3">
    <name type="scientific">Bombardia bombarda</name>
    <dbReference type="NCBI Taxonomy" id="252184"/>
    <lineage>
        <taxon>Eukaryota</taxon>
        <taxon>Fungi</taxon>
        <taxon>Dikarya</taxon>
        <taxon>Ascomycota</taxon>
        <taxon>Pezizomycotina</taxon>
        <taxon>Sordariomycetes</taxon>
        <taxon>Sordariomycetidae</taxon>
        <taxon>Sordariales</taxon>
        <taxon>Lasiosphaeriaceae</taxon>
        <taxon>Bombardia</taxon>
    </lineage>
</organism>
<proteinExistence type="predicted"/>
<reference evidence="2" key="1">
    <citation type="submission" date="2023-06" db="EMBL/GenBank/DDBJ databases">
        <title>Genome-scale phylogeny and comparative genomics of the fungal order Sordariales.</title>
        <authorList>
            <consortium name="Lawrence Berkeley National Laboratory"/>
            <person name="Hensen N."/>
            <person name="Bonometti L."/>
            <person name="Westerberg I."/>
            <person name="Brannstrom I.O."/>
            <person name="Guillou S."/>
            <person name="Cros-Aarteil S."/>
            <person name="Calhoun S."/>
            <person name="Haridas S."/>
            <person name="Kuo A."/>
            <person name="Mondo S."/>
            <person name="Pangilinan J."/>
            <person name="Riley R."/>
            <person name="LaButti K."/>
            <person name="Andreopoulos B."/>
            <person name="Lipzen A."/>
            <person name="Chen C."/>
            <person name="Yanf M."/>
            <person name="Daum C."/>
            <person name="Ng V."/>
            <person name="Clum A."/>
            <person name="Steindorff A."/>
            <person name="Ohm R."/>
            <person name="Martin F."/>
            <person name="Silar P."/>
            <person name="Natvig D."/>
            <person name="Lalanne C."/>
            <person name="Gautier V."/>
            <person name="Ament-velasquez S.L."/>
            <person name="Kruys A."/>
            <person name="Hutchinson M.I."/>
            <person name="Powell A.J."/>
            <person name="Barry K."/>
            <person name="Miller A.N."/>
            <person name="Grigoriev I.V."/>
            <person name="Debuchy R."/>
            <person name="Gladieux P."/>
            <person name="Thoren M.H."/>
            <person name="Johannesson H."/>
        </authorList>
    </citation>
    <scope>NUCLEOTIDE SEQUENCE</scope>
    <source>
        <strain evidence="2">SMH3391-2</strain>
    </source>
</reference>
<gene>
    <name evidence="2" type="ORF">B0T17DRAFT_381803</name>
</gene>